<protein>
    <submittedName>
        <fullName evidence="3">Molybdopterin biosynthesis MoeB protein</fullName>
    </submittedName>
</protein>
<evidence type="ECO:0000259" key="2">
    <source>
        <dbReference type="PROSITE" id="PS01148"/>
    </source>
</evidence>
<dbReference type="EMBL" id="JFZV01000002">
    <property type="protein sequence ID" value="KDN15571.1"/>
    <property type="molecule type" value="Genomic_DNA"/>
</dbReference>
<dbReference type="SUPFAM" id="SSF64307">
    <property type="entry name" value="SirA-like"/>
    <property type="match status" value="1"/>
</dbReference>
<organism evidence="3 4">
    <name type="scientific">Snodgrassella communis</name>
    <dbReference type="NCBI Taxonomy" id="2946699"/>
    <lineage>
        <taxon>Bacteria</taxon>
        <taxon>Pseudomonadati</taxon>
        <taxon>Pseudomonadota</taxon>
        <taxon>Betaproteobacteria</taxon>
        <taxon>Neisseriales</taxon>
        <taxon>Neisseriaceae</taxon>
        <taxon>Snodgrassella</taxon>
    </lineage>
</organism>
<sequence>MSEPHSDAILDVTGLNCPMPILRAKKALAALDGGQVLQVLATDKSAPDDFAAFCRQTGHELLHQQNRDDGVMIMWIKHR</sequence>
<evidence type="ECO:0000313" key="3">
    <source>
        <dbReference type="EMBL" id="KDN15571.1"/>
    </source>
</evidence>
<dbReference type="PANTHER" id="PTHR33279:SF6">
    <property type="entry name" value="SULFUR CARRIER PROTEIN YEDF-RELATED"/>
    <property type="match status" value="1"/>
</dbReference>
<feature type="domain" description="UPF0033" evidence="2">
    <location>
        <begin position="10"/>
        <end position="34"/>
    </location>
</feature>
<comment type="similarity">
    <text evidence="1">Belongs to the sulfur carrier protein TusA family.</text>
</comment>
<dbReference type="Proteomes" id="UP000027170">
    <property type="component" value="Unassembled WGS sequence"/>
</dbReference>
<accession>A0A066TKD1</accession>
<dbReference type="GeneID" id="75156344"/>
<dbReference type="InterPro" id="IPR036868">
    <property type="entry name" value="TusA-like_sf"/>
</dbReference>
<keyword evidence="4" id="KW-1185">Reference proteome</keyword>
<dbReference type="OrthoDB" id="9797551at2"/>
<evidence type="ECO:0000313" key="4">
    <source>
        <dbReference type="Proteomes" id="UP000027170"/>
    </source>
</evidence>
<dbReference type="CDD" id="cd00291">
    <property type="entry name" value="SirA_YedF_YeeD"/>
    <property type="match status" value="1"/>
</dbReference>
<dbReference type="PROSITE" id="PS01148">
    <property type="entry name" value="UPF0033"/>
    <property type="match status" value="1"/>
</dbReference>
<dbReference type="eggNOG" id="COG0425">
    <property type="taxonomic scope" value="Bacteria"/>
</dbReference>
<reference evidence="3 4" key="1">
    <citation type="submission" date="2014-03" db="EMBL/GenBank/DDBJ databases">
        <title>The genomes of two eusocial bee gut symbionts.</title>
        <authorList>
            <person name="Kwong W.K."/>
            <person name="Engel P."/>
            <person name="Koch H."/>
            <person name="Moran N.A."/>
        </authorList>
    </citation>
    <scope>NUCLEOTIDE SEQUENCE [LARGE SCALE GENOMIC DNA]</scope>
    <source>
        <strain evidence="4">wkB29</strain>
    </source>
</reference>
<dbReference type="InterPro" id="IPR001455">
    <property type="entry name" value="TusA-like"/>
</dbReference>
<gene>
    <name evidence="3" type="ORF">SALWKB29_0675</name>
</gene>
<dbReference type="AlphaFoldDB" id="A0A066TKD1"/>
<comment type="caution">
    <text evidence="3">The sequence shown here is derived from an EMBL/GenBank/DDBJ whole genome shotgun (WGS) entry which is preliminary data.</text>
</comment>
<evidence type="ECO:0000256" key="1">
    <source>
        <dbReference type="ARBA" id="ARBA00008984"/>
    </source>
</evidence>
<proteinExistence type="inferred from homology"/>
<dbReference type="PANTHER" id="PTHR33279">
    <property type="entry name" value="SULFUR CARRIER PROTEIN YEDF-RELATED"/>
    <property type="match status" value="1"/>
</dbReference>
<name>A0A066TKD1_9NEIS</name>
<dbReference type="RefSeq" id="WP_037406159.1">
    <property type="nucleotide sequence ID" value="NZ_CAJZCB010000001.1"/>
</dbReference>
<dbReference type="Gene3D" id="3.30.110.40">
    <property type="entry name" value="TusA-like domain"/>
    <property type="match status" value="1"/>
</dbReference>
<dbReference type="Pfam" id="PF01206">
    <property type="entry name" value="TusA"/>
    <property type="match status" value="1"/>
</dbReference>